<keyword evidence="2" id="KW-1185">Reference proteome</keyword>
<dbReference type="OrthoDB" id="5229512at2759"/>
<organism evidence="1 2">
    <name type="scientific">Cochliobolus carbonum (strain 26-R-13)</name>
    <name type="common">Maize leaf spot fungus</name>
    <name type="synonym">Bipolaris zeicola</name>
    <dbReference type="NCBI Taxonomy" id="930089"/>
    <lineage>
        <taxon>Eukaryota</taxon>
        <taxon>Fungi</taxon>
        <taxon>Dikarya</taxon>
        <taxon>Ascomycota</taxon>
        <taxon>Pezizomycotina</taxon>
        <taxon>Dothideomycetes</taxon>
        <taxon>Pleosporomycetidae</taxon>
        <taxon>Pleosporales</taxon>
        <taxon>Pleosporineae</taxon>
        <taxon>Pleosporaceae</taxon>
        <taxon>Bipolaris</taxon>
    </lineage>
</organism>
<dbReference type="KEGG" id="bze:COCCADRAFT_22072"/>
<protein>
    <submittedName>
        <fullName evidence="1">Uncharacterized protein</fullName>
    </submittedName>
</protein>
<proteinExistence type="predicted"/>
<dbReference type="GeneID" id="19145119"/>
<dbReference type="HOGENOM" id="CLU_050571_0_0_1"/>
<gene>
    <name evidence="1" type="ORF">COCCADRAFT_22072</name>
</gene>
<evidence type="ECO:0000313" key="2">
    <source>
        <dbReference type="Proteomes" id="UP000053841"/>
    </source>
</evidence>
<sequence>MKHTVICCARTKPPTYDKSGYASLRDEPTLTFVEHSIDMAILRTNSQIHREAYDVMVKSNRFIRLNCAMYMPFLEGFAGHDMPTMACGPICSEKHVRYKDDLTGHFSETIQKVLKSLESKKDEGLGFYRKGDFIQASMLWAEVSMEVASLRRGKTWDKLQRTSGDSFIESIADLQFKTGLNVAQATIKVRDMTFRMLGKSRSNPELQRDMAECGLKMSADAAAPGYWRDGYTWECSDVLRVKLLYRRAMCVRMWGTIDEAEDACMFLRKALELVPDDPVMLQERRNLMKWFLGE</sequence>
<accession>W6YL44</accession>
<dbReference type="EMBL" id="KI964542">
    <property type="protein sequence ID" value="EUC38470.1"/>
    <property type="molecule type" value="Genomic_DNA"/>
</dbReference>
<dbReference type="Proteomes" id="UP000053841">
    <property type="component" value="Unassembled WGS sequence"/>
</dbReference>
<dbReference type="AlphaFoldDB" id="W6YL44"/>
<evidence type="ECO:0000313" key="1">
    <source>
        <dbReference type="EMBL" id="EUC38470.1"/>
    </source>
</evidence>
<reference evidence="1 2" key="1">
    <citation type="journal article" date="2013" name="PLoS Genet.">
        <title>Comparative genome structure, secondary metabolite, and effector coding capacity across Cochliobolus pathogens.</title>
        <authorList>
            <person name="Condon B.J."/>
            <person name="Leng Y."/>
            <person name="Wu D."/>
            <person name="Bushley K.E."/>
            <person name="Ohm R.A."/>
            <person name="Otillar R."/>
            <person name="Martin J."/>
            <person name="Schackwitz W."/>
            <person name="Grimwood J."/>
            <person name="MohdZainudin N."/>
            <person name="Xue C."/>
            <person name="Wang R."/>
            <person name="Manning V.A."/>
            <person name="Dhillon B."/>
            <person name="Tu Z.J."/>
            <person name="Steffenson B.J."/>
            <person name="Salamov A."/>
            <person name="Sun H."/>
            <person name="Lowry S."/>
            <person name="LaButti K."/>
            <person name="Han J."/>
            <person name="Copeland A."/>
            <person name="Lindquist E."/>
            <person name="Barry K."/>
            <person name="Schmutz J."/>
            <person name="Baker S.E."/>
            <person name="Ciuffetti L.M."/>
            <person name="Grigoriev I.V."/>
            <person name="Zhong S."/>
            <person name="Turgeon B.G."/>
        </authorList>
    </citation>
    <scope>NUCLEOTIDE SEQUENCE [LARGE SCALE GENOMIC DNA]</scope>
    <source>
        <strain evidence="1 2">26-R-13</strain>
    </source>
</reference>
<name>W6YL44_COCC2</name>
<dbReference type="RefSeq" id="XP_007707158.1">
    <property type="nucleotide sequence ID" value="XM_007708968.1"/>
</dbReference>